<feature type="domain" description="OAR" evidence="11">
    <location>
        <begin position="408"/>
        <end position="421"/>
    </location>
</feature>
<feature type="region of interest" description="Disordered" evidence="9">
    <location>
        <begin position="39"/>
        <end position="109"/>
    </location>
</feature>
<comment type="similarity">
    <text evidence="2">Belongs to the paired homeobox family. Bicoid subfamily.</text>
</comment>
<organism evidence="12 13">
    <name type="scientific">Paramormyrops kingsleyae</name>
    <dbReference type="NCBI Taxonomy" id="1676925"/>
    <lineage>
        <taxon>Eukaryota</taxon>
        <taxon>Metazoa</taxon>
        <taxon>Chordata</taxon>
        <taxon>Craniata</taxon>
        <taxon>Vertebrata</taxon>
        <taxon>Euteleostomi</taxon>
        <taxon>Actinopterygii</taxon>
        <taxon>Neopterygii</taxon>
        <taxon>Teleostei</taxon>
        <taxon>Osteoglossocephala</taxon>
        <taxon>Osteoglossomorpha</taxon>
        <taxon>Osteoglossiformes</taxon>
        <taxon>Mormyridae</taxon>
        <taxon>Paramormyrops</taxon>
    </lineage>
</organism>
<protein>
    <submittedName>
        <fullName evidence="12">Aristaless related homeobox</fullName>
    </submittedName>
</protein>
<keyword evidence="13" id="KW-1185">Reference proteome</keyword>
<accession>A0A3B3Q4P6</accession>
<dbReference type="GO" id="GO:0005634">
    <property type="term" value="C:nucleus"/>
    <property type="evidence" value="ECO:0007669"/>
    <property type="project" value="UniProtKB-SubCell"/>
</dbReference>
<dbReference type="PROSITE" id="PS50071">
    <property type="entry name" value="HOMEOBOX_2"/>
    <property type="match status" value="1"/>
</dbReference>
<evidence type="ECO:0000256" key="4">
    <source>
        <dbReference type="ARBA" id="ARBA00023125"/>
    </source>
</evidence>
<dbReference type="STRING" id="1676925.ENSPKIP00000000829"/>
<evidence type="ECO:0000256" key="5">
    <source>
        <dbReference type="ARBA" id="ARBA00023155"/>
    </source>
</evidence>
<dbReference type="PROSITE" id="PS00027">
    <property type="entry name" value="HOMEOBOX_1"/>
    <property type="match status" value="1"/>
</dbReference>
<keyword evidence="6 7" id="KW-0539">Nucleus</keyword>
<dbReference type="CDD" id="cd00086">
    <property type="entry name" value="homeodomain"/>
    <property type="match status" value="1"/>
</dbReference>
<evidence type="ECO:0000259" key="10">
    <source>
        <dbReference type="PROSITE" id="PS50071"/>
    </source>
</evidence>
<dbReference type="Gene3D" id="1.10.10.60">
    <property type="entry name" value="Homeodomain-like"/>
    <property type="match status" value="1"/>
</dbReference>
<evidence type="ECO:0000256" key="3">
    <source>
        <dbReference type="ARBA" id="ARBA00022473"/>
    </source>
</evidence>
<dbReference type="SUPFAM" id="SSF46689">
    <property type="entry name" value="Homeodomain-like"/>
    <property type="match status" value="1"/>
</dbReference>
<dbReference type="Pfam" id="PF00046">
    <property type="entry name" value="Homeodomain"/>
    <property type="match status" value="1"/>
</dbReference>
<dbReference type="PANTHER" id="PTHR24329:SF337">
    <property type="entry name" value="ARISTALESS RELATED HOMEOBOX"/>
    <property type="match status" value="1"/>
</dbReference>
<proteinExistence type="inferred from homology"/>
<dbReference type="InterPro" id="IPR001356">
    <property type="entry name" value="HD"/>
</dbReference>
<dbReference type="GO" id="GO:0000981">
    <property type="term" value="F:DNA-binding transcription factor activity, RNA polymerase II-specific"/>
    <property type="evidence" value="ECO:0007669"/>
    <property type="project" value="InterPro"/>
</dbReference>
<keyword evidence="3" id="KW-0217">Developmental protein</keyword>
<sequence length="440" mass="47504">MSRQCHDGDSKRNECSAKSPTWLSSYCIDSILGRTSPCGAGLKGSKNIRTPPGATEQDGSAEVSAKDSSSSMPEVHLPPKLRRFFDREGKYLDSGRKSQGNGDLGKTEKMHNLRIIQAPPVNISRTKSYRENQSLKQLEGAKSPKSGAEALTEPGTLKFEEDAVQEEPSMESLSGDISPKEAEGTNNDGDVKDGEDSMCLSAGSDTEEGMLKRKQRRYRTTFTTYQLEELERAFQKTHYPDVFTREELAVRLDLTEARVQVWFQNRRAKWRKREKAGVHAAPQGLSFPGHLLSSHPLGPYLEGGPCAAHVPQAQDSPWSTGTFRGLTLPPSGSGPRFGLGALLGAAVFRHPALMSPAFGRLFSMASLTAPPSSAALLHPPTTSVDAMVPAATLPDSPSPSMAADRRASSIAALRLRAKEHSAQLTQLNVLPPGGAGKEVC</sequence>
<name>A0A3B3Q4P6_9TELE</name>
<evidence type="ECO:0000259" key="11">
    <source>
        <dbReference type="PROSITE" id="PS50803"/>
    </source>
</evidence>
<evidence type="ECO:0000256" key="6">
    <source>
        <dbReference type="ARBA" id="ARBA00023242"/>
    </source>
</evidence>
<keyword evidence="4 7" id="KW-0238">DNA-binding</keyword>
<dbReference type="Ensembl" id="ENSPKIT00000024729.1">
    <property type="protein sequence ID" value="ENSPKIP00000000829.1"/>
    <property type="gene ID" value="ENSPKIG00000019352.1"/>
</dbReference>
<dbReference type="GO" id="GO:0000977">
    <property type="term" value="F:RNA polymerase II transcription regulatory region sequence-specific DNA binding"/>
    <property type="evidence" value="ECO:0007669"/>
    <property type="project" value="TreeGrafter"/>
</dbReference>
<feature type="region of interest" description="Disordered" evidence="9">
    <location>
        <begin position="135"/>
        <end position="212"/>
    </location>
</feature>
<dbReference type="AlphaFoldDB" id="A0A3B3Q4P6"/>
<keyword evidence="5 7" id="KW-0371">Homeobox</keyword>
<reference evidence="12" key="1">
    <citation type="submission" date="2025-08" db="UniProtKB">
        <authorList>
            <consortium name="Ensembl"/>
        </authorList>
    </citation>
    <scope>IDENTIFICATION</scope>
</reference>
<dbReference type="OrthoDB" id="6159439at2759"/>
<feature type="DNA-binding region" description="Homeobox" evidence="7">
    <location>
        <begin position="215"/>
        <end position="274"/>
    </location>
</feature>
<dbReference type="PROSITE" id="PS50803">
    <property type="entry name" value="OAR"/>
    <property type="match status" value="1"/>
</dbReference>
<evidence type="ECO:0000256" key="2">
    <source>
        <dbReference type="ARBA" id="ARBA00006503"/>
    </source>
</evidence>
<dbReference type="FunFam" id="1.10.10.60:FF:000102">
    <property type="entry name" value="Aristaless related homeobox"/>
    <property type="match status" value="1"/>
</dbReference>
<evidence type="ECO:0000256" key="7">
    <source>
        <dbReference type="PROSITE-ProRule" id="PRU00108"/>
    </source>
</evidence>
<evidence type="ECO:0000313" key="13">
    <source>
        <dbReference type="Proteomes" id="UP000261540"/>
    </source>
</evidence>
<dbReference type="InterPro" id="IPR017970">
    <property type="entry name" value="Homeobox_CS"/>
</dbReference>
<dbReference type="Proteomes" id="UP000261540">
    <property type="component" value="Unplaced"/>
</dbReference>
<dbReference type="PANTHER" id="PTHR24329">
    <property type="entry name" value="HOMEOBOX PROTEIN ARISTALESS"/>
    <property type="match status" value="1"/>
</dbReference>
<dbReference type="GeneTree" id="ENSGT00940000160633"/>
<feature type="compositionally biased region" description="Low complexity" evidence="9">
    <location>
        <begin position="60"/>
        <end position="71"/>
    </location>
</feature>
<reference evidence="12" key="2">
    <citation type="submission" date="2025-09" db="UniProtKB">
        <authorList>
            <consortium name="Ensembl"/>
        </authorList>
    </citation>
    <scope>IDENTIFICATION</scope>
</reference>
<feature type="domain" description="Homeobox" evidence="10">
    <location>
        <begin position="213"/>
        <end position="273"/>
    </location>
</feature>
<dbReference type="Pfam" id="PF03826">
    <property type="entry name" value="OAR"/>
    <property type="match status" value="1"/>
</dbReference>
<dbReference type="InterPro" id="IPR009057">
    <property type="entry name" value="Homeodomain-like_sf"/>
</dbReference>
<dbReference type="InterPro" id="IPR003654">
    <property type="entry name" value="OAR_dom"/>
</dbReference>
<dbReference type="InterPro" id="IPR050649">
    <property type="entry name" value="Paired_Homeobox_TFs"/>
</dbReference>
<feature type="compositionally biased region" description="Basic and acidic residues" evidence="9">
    <location>
        <begin position="178"/>
        <end position="195"/>
    </location>
</feature>
<feature type="compositionally biased region" description="Basic and acidic residues" evidence="9">
    <location>
        <begin position="83"/>
        <end position="96"/>
    </location>
</feature>
<comment type="subcellular location">
    <subcellularLocation>
        <location evidence="1 7 8">Nucleus</location>
    </subcellularLocation>
</comment>
<evidence type="ECO:0000256" key="1">
    <source>
        <dbReference type="ARBA" id="ARBA00004123"/>
    </source>
</evidence>
<evidence type="ECO:0000313" key="12">
    <source>
        <dbReference type="Ensembl" id="ENSPKIP00000000829.1"/>
    </source>
</evidence>
<evidence type="ECO:0000256" key="9">
    <source>
        <dbReference type="SAM" id="MobiDB-lite"/>
    </source>
</evidence>
<dbReference type="SMART" id="SM00389">
    <property type="entry name" value="HOX"/>
    <property type="match status" value="1"/>
</dbReference>
<evidence type="ECO:0000256" key="8">
    <source>
        <dbReference type="RuleBase" id="RU000682"/>
    </source>
</evidence>